<dbReference type="CDD" id="cd09917">
    <property type="entry name" value="F-box_SF"/>
    <property type="match status" value="1"/>
</dbReference>
<feature type="region of interest" description="Disordered" evidence="1">
    <location>
        <begin position="1"/>
        <end position="67"/>
    </location>
</feature>
<evidence type="ECO:0000259" key="2">
    <source>
        <dbReference type="PROSITE" id="PS50181"/>
    </source>
</evidence>
<dbReference type="InterPro" id="IPR036047">
    <property type="entry name" value="F-box-like_dom_sf"/>
</dbReference>
<dbReference type="AlphaFoldDB" id="A0A0L6UMH0"/>
<sequence length="267" mass="30169">MATEQQPLPQQDPYSQQPTQTSHWTLTSPHSTMSVPYTIKQPSTSQKPISCSTASQTTRQAERQTMMDKDSDFTAWLASNPTRPFPIYRLPETLILQIFSSLDLPDLASVAATGSRQLASLSMDAVLHRARLRSVGPRCIAPHLQCRPTLLELAKSGKIKGLNLESKIQRGCYLSSPNAVRLLENSHRVERLMIRQKLNRLLSRRPSSRSSLLPLNLIDKEILFCSNILAPILHRLKRQQAKDLLARKLRYSAVDDDPCNYHQAEHL</sequence>
<feature type="domain" description="F-box" evidence="2">
    <location>
        <begin position="84"/>
        <end position="130"/>
    </location>
</feature>
<proteinExistence type="predicted"/>
<dbReference type="Pfam" id="PF12937">
    <property type="entry name" value="F-box-like"/>
    <property type="match status" value="1"/>
</dbReference>
<comment type="caution">
    <text evidence="3">The sequence shown here is derived from an EMBL/GenBank/DDBJ whole genome shotgun (WGS) entry which is preliminary data.</text>
</comment>
<reference evidence="3 4" key="1">
    <citation type="submission" date="2015-08" db="EMBL/GenBank/DDBJ databases">
        <title>Next Generation Sequencing and Analysis of the Genome of Puccinia sorghi L Schw, the Causal Agent of Maize Common Rust.</title>
        <authorList>
            <person name="Rochi L."/>
            <person name="Burguener G."/>
            <person name="Darino M."/>
            <person name="Turjanski A."/>
            <person name="Kreff E."/>
            <person name="Dieguez M.J."/>
            <person name="Sacco F."/>
        </authorList>
    </citation>
    <scope>NUCLEOTIDE SEQUENCE [LARGE SCALE GENOMIC DNA]</scope>
    <source>
        <strain evidence="3 4">RO10H11247</strain>
    </source>
</reference>
<dbReference type="EMBL" id="LAVV01009977">
    <property type="protein sequence ID" value="KNZ49719.1"/>
    <property type="molecule type" value="Genomic_DNA"/>
</dbReference>
<accession>A0A0L6UMH0</accession>
<evidence type="ECO:0000256" key="1">
    <source>
        <dbReference type="SAM" id="MobiDB-lite"/>
    </source>
</evidence>
<evidence type="ECO:0000313" key="3">
    <source>
        <dbReference type="EMBL" id="KNZ49719.1"/>
    </source>
</evidence>
<evidence type="ECO:0000313" key="4">
    <source>
        <dbReference type="Proteomes" id="UP000037035"/>
    </source>
</evidence>
<dbReference type="Proteomes" id="UP000037035">
    <property type="component" value="Unassembled WGS sequence"/>
</dbReference>
<organism evidence="3 4">
    <name type="scientific">Puccinia sorghi</name>
    <dbReference type="NCBI Taxonomy" id="27349"/>
    <lineage>
        <taxon>Eukaryota</taxon>
        <taxon>Fungi</taxon>
        <taxon>Dikarya</taxon>
        <taxon>Basidiomycota</taxon>
        <taxon>Pucciniomycotina</taxon>
        <taxon>Pucciniomycetes</taxon>
        <taxon>Pucciniales</taxon>
        <taxon>Pucciniaceae</taxon>
        <taxon>Puccinia</taxon>
    </lineage>
</organism>
<dbReference type="OrthoDB" id="3219396at2759"/>
<gene>
    <name evidence="3" type="ORF">VP01_4830g1</name>
</gene>
<dbReference type="InterPro" id="IPR001810">
    <property type="entry name" value="F-box_dom"/>
</dbReference>
<dbReference type="VEuPathDB" id="FungiDB:VP01_4830g1"/>
<name>A0A0L6UMH0_9BASI</name>
<dbReference type="SUPFAM" id="SSF81383">
    <property type="entry name" value="F-box domain"/>
    <property type="match status" value="1"/>
</dbReference>
<keyword evidence="4" id="KW-1185">Reference proteome</keyword>
<dbReference type="STRING" id="27349.A0A0L6UMH0"/>
<feature type="compositionally biased region" description="Polar residues" evidence="1">
    <location>
        <begin position="1"/>
        <end position="59"/>
    </location>
</feature>
<protein>
    <recommendedName>
        <fullName evidence="2">F-box domain-containing protein</fullName>
    </recommendedName>
</protein>
<dbReference type="PROSITE" id="PS50181">
    <property type="entry name" value="FBOX"/>
    <property type="match status" value="1"/>
</dbReference>